<dbReference type="PANTHER" id="PTHR23389:SF9">
    <property type="entry name" value="DNA LIGASE"/>
    <property type="match status" value="1"/>
</dbReference>
<dbReference type="CDD" id="cd17748">
    <property type="entry name" value="BRCT_DNA_ligase_like"/>
    <property type="match status" value="1"/>
</dbReference>
<comment type="similarity">
    <text evidence="11">Belongs to the NAD-dependent DNA ligase family. LigA subfamily.</text>
</comment>
<dbReference type="InterPro" id="IPR018239">
    <property type="entry name" value="DNA_ligase_AS"/>
</dbReference>
<dbReference type="SUPFAM" id="SSF52113">
    <property type="entry name" value="BRCT domain"/>
    <property type="match status" value="1"/>
</dbReference>
<dbReference type="PIRSF" id="PIRSF001604">
    <property type="entry name" value="LigA"/>
    <property type="match status" value="1"/>
</dbReference>
<evidence type="ECO:0000256" key="1">
    <source>
        <dbReference type="ARBA" id="ARBA00004067"/>
    </source>
</evidence>
<dbReference type="PROSITE" id="PS01055">
    <property type="entry name" value="DNA_LIGASE_N1"/>
    <property type="match status" value="1"/>
</dbReference>
<dbReference type="SUPFAM" id="SSF56091">
    <property type="entry name" value="DNA ligase/mRNA capping enzyme, catalytic domain"/>
    <property type="match status" value="1"/>
</dbReference>
<comment type="cofactor">
    <cofactor evidence="11">
        <name>Mg(2+)</name>
        <dbReference type="ChEBI" id="CHEBI:18420"/>
    </cofactor>
    <cofactor evidence="11">
        <name>Mn(2+)</name>
        <dbReference type="ChEBI" id="CHEBI:29035"/>
    </cofactor>
</comment>
<dbReference type="EC" id="6.5.1.2" evidence="11"/>
<comment type="caution">
    <text evidence="11">Lacks conserved residue(s) required for the propagation of feature annotation.</text>
</comment>
<dbReference type="GO" id="GO:0003911">
    <property type="term" value="F:DNA ligase (NAD+) activity"/>
    <property type="evidence" value="ECO:0007669"/>
    <property type="project" value="UniProtKB-EC"/>
</dbReference>
<dbReference type="CDD" id="cd00114">
    <property type="entry name" value="LIGANc"/>
    <property type="match status" value="1"/>
</dbReference>
<keyword evidence="4 11" id="KW-0479">Metal-binding</keyword>
<proteinExistence type="inferred from homology"/>
<dbReference type="InterPro" id="IPR010994">
    <property type="entry name" value="RuvA_2-like"/>
</dbReference>
<keyword evidence="14" id="KW-1185">Reference proteome</keyword>
<dbReference type="Pfam" id="PF03120">
    <property type="entry name" value="OB_DNA_ligase"/>
    <property type="match status" value="1"/>
</dbReference>
<feature type="binding site" evidence="11">
    <location>
        <position position="303"/>
    </location>
    <ligand>
        <name>NAD(+)</name>
        <dbReference type="ChEBI" id="CHEBI:57540"/>
    </ligand>
</feature>
<comment type="function">
    <text evidence="1 11">DNA ligase that catalyzes the formation of phosphodiester linkages between 5'-phosphoryl and 3'-hydroxyl groups in double-stranded DNA using NAD as a coenzyme and as the energy source for the reaction. It is essential for DNA replication and repair of damaged DNA.</text>
</comment>
<dbReference type="InterPro" id="IPR041663">
    <property type="entry name" value="DisA/LigA_HHH"/>
</dbReference>
<feature type="binding site" evidence="11">
    <location>
        <position position="424"/>
    </location>
    <ligand>
        <name>Zn(2+)</name>
        <dbReference type="ChEBI" id="CHEBI:29105"/>
    </ligand>
</feature>
<keyword evidence="7 11" id="KW-0460">Magnesium</keyword>
<organism evidence="13 14">
    <name type="scientific">Dyella koreensis</name>
    <dbReference type="NCBI Taxonomy" id="311235"/>
    <lineage>
        <taxon>Bacteria</taxon>
        <taxon>Pseudomonadati</taxon>
        <taxon>Pseudomonadota</taxon>
        <taxon>Gammaproteobacteria</taxon>
        <taxon>Lysobacterales</taxon>
        <taxon>Rhodanobacteraceae</taxon>
        <taxon>Dyella</taxon>
    </lineage>
</organism>
<keyword evidence="5 11" id="KW-0227">DNA damage</keyword>
<gene>
    <name evidence="11 13" type="primary">ligA</name>
    <name evidence="13" type="ORF">ISS97_19140</name>
</gene>
<evidence type="ECO:0000256" key="3">
    <source>
        <dbReference type="ARBA" id="ARBA00022705"/>
    </source>
</evidence>
<feature type="binding site" evidence="11">
    <location>
        <position position="149"/>
    </location>
    <ligand>
        <name>NAD(+)</name>
        <dbReference type="ChEBI" id="CHEBI:57540"/>
    </ligand>
</feature>
<dbReference type="Gene3D" id="1.10.287.610">
    <property type="entry name" value="Helix hairpin bin"/>
    <property type="match status" value="1"/>
</dbReference>
<dbReference type="Proteomes" id="UP001620408">
    <property type="component" value="Unassembled WGS sequence"/>
</dbReference>
<feature type="binding site" evidence="11">
    <location>
        <begin position="37"/>
        <end position="41"/>
    </location>
    <ligand>
        <name>NAD(+)</name>
        <dbReference type="ChEBI" id="CHEBI:57540"/>
    </ligand>
</feature>
<dbReference type="HAMAP" id="MF_01588">
    <property type="entry name" value="DNA_ligase_A"/>
    <property type="match status" value="1"/>
</dbReference>
<dbReference type="InterPro" id="IPR013839">
    <property type="entry name" value="DNAligase_adenylation"/>
</dbReference>
<evidence type="ECO:0000259" key="12">
    <source>
        <dbReference type="PROSITE" id="PS50172"/>
    </source>
</evidence>
<dbReference type="InterPro" id="IPR001679">
    <property type="entry name" value="DNA_ligase"/>
</dbReference>
<dbReference type="Pfam" id="PF03119">
    <property type="entry name" value="DNA_ligase_ZBD"/>
    <property type="match status" value="1"/>
</dbReference>
<evidence type="ECO:0000256" key="2">
    <source>
        <dbReference type="ARBA" id="ARBA00022598"/>
    </source>
</evidence>
<evidence type="ECO:0000256" key="4">
    <source>
        <dbReference type="ARBA" id="ARBA00022723"/>
    </source>
</evidence>
<dbReference type="InterPro" id="IPR036420">
    <property type="entry name" value="BRCT_dom_sf"/>
</dbReference>
<dbReference type="RefSeq" id="WP_379984576.1">
    <property type="nucleotide sequence ID" value="NZ_JADIKD010000012.1"/>
</dbReference>
<feature type="binding site" evidence="11">
    <location>
        <position position="445"/>
    </location>
    <ligand>
        <name>Zn(2+)</name>
        <dbReference type="ChEBI" id="CHEBI:29105"/>
    </ligand>
</feature>
<dbReference type="InterPro" id="IPR001357">
    <property type="entry name" value="BRCT_dom"/>
</dbReference>
<evidence type="ECO:0000256" key="9">
    <source>
        <dbReference type="ARBA" id="ARBA00023204"/>
    </source>
</evidence>
<evidence type="ECO:0000313" key="14">
    <source>
        <dbReference type="Proteomes" id="UP001620408"/>
    </source>
</evidence>
<dbReference type="Pfam" id="PF01653">
    <property type="entry name" value="DNA_ligase_aden"/>
    <property type="match status" value="1"/>
</dbReference>
<dbReference type="Gene3D" id="2.40.50.140">
    <property type="entry name" value="Nucleic acid-binding proteins"/>
    <property type="match status" value="1"/>
</dbReference>
<keyword evidence="6 11" id="KW-0862">Zinc</keyword>
<evidence type="ECO:0000256" key="8">
    <source>
        <dbReference type="ARBA" id="ARBA00023027"/>
    </source>
</evidence>
<keyword evidence="3 11" id="KW-0235">DNA replication</keyword>
<evidence type="ECO:0000313" key="13">
    <source>
        <dbReference type="EMBL" id="MFK2919386.1"/>
    </source>
</evidence>
<keyword evidence="8 11" id="KW-0520">NAD</keyword>
<protein>
    <recommendedName>
        <fullName evidence="11">DNA ligase</fullName>
        <ecNumber evidence="11">6.5.1.2</ecNumber>
    </recommendedName>
    <alternativeName>
        <fullName evidence="11">Polydeoxyribonucleotide synthase [NAD(+)]</fullName>
    </alternativeName>
</protein>
<feature type="active site" description="N6-AMP-lysine intermediate" evidence="11">
    <location>
        <position position="128"/>
    </location>
</feature>
<sequence length="796" mass="86753">MNQRHPVTIQARAAELRERIEQANYRYHVLDDPEITDADYDRLMRELEALEAEHPELATDDSPTRRVGARASGGFAEVRHALPMLSLGNAFEQEGDGDRERFREVAEFERRIEQTLDRREPVFSVEPKLDGLAISLRYEGGAFVQGATRGDGETGEDVTANLRTVAAIPLRLRGSGWPRVLEVRGEVIMLHKDFEAFNARARASGEKTLANPRNGAAGSLRQLDAAITKKRKLSFFAYAIGVVEGGEMPPTHSQTLQKLREWGFPVSPEVGTARGFGGLIAYYRRIGEKRDKLPYDIDGVVYKLDDYAGQQEMGFVSRAPRWAIAHKFPAQEQTTTVEAIEIQIGRTGAATPVARLAPVQVAGVTVTNATLHNADQVARLDVRVGDTVIVRRAGDVIPEVVRVMSEQRPSHTKPWSMPTHCPVCGSALLREEGEAAWRCSGGLICAAQRKEALIHFAARRAMDIDGLGERFVDALVDFGYVHTPADLYRLTLDDFLEMKRRADERDGTTPETVKQGKVATKWAENLIEGIEASKHTTLPRFLFALGIMHIGESTAKTLAAWLGRLEFVRTTPEPVLQVLPDIGGEVARSIAGFFAQEGNQKVVDDLLASGIVFSDEAEPSPKLRGKLSLDVLLDMAKVSKLGPKSTKQLAQHYTNLQQLVRAGQAQWVTAGVPSAAAINLEACLADEANLVPLREAEAAMQRLLDAIPSSAGASTAPLEGLTVVLTGTLATLGRDEAKDRLEALGAKVSGSVSKKTSFVVAGEAAGSKLDKAQELGVEVWDEARLLALLAMHEGKA</sequence>
<dbReference type="Gene3D" id="6.20.10.30">
    <property type="match status" value="1"/>
</dbReference>
<dbReference type="Gene3D" id="3.40.50.10190">
    <property type="entry name" value="BRCT domain"/>
    <property type="match status" value="1"/>
</dbReference>
<dbReference type="InterPro" id="IPR004149">
    <property type="entry name" value="Znf_DNAligase_C4"/>
</dbReference>
<dbReference type="PROSITE" id="PS50172">
    <property type="entry name" value="BRCT"/>
    <property type="match status" value="1"/>
</dbReference>
<dbReference type="SUPFAM" id="SSF50249">
    <property type="entry name" value="Nucleic acid-binding proteins"/>
    <property type="match status" value="1"/>
</dbReference>
<dbReference type="Gene3D" id="3.30.470.30">
    <property type="entry name" value="DNA ligase/mRNA capping enzyme"/>
    <property type="match status" value="1"/>
</dbReference>
<dbReference type="Pfam" id="PF00533">
    <property type="entry name" value="BRCT"/>
    <property type="match status" value="1"/>
</dbReference>
<feature type="binding site" evidence="11">
    <location>
        <begin position="86"/>
        <end position="87"/>
    </location>
    <ligand>
        <name>NAD(+)</name>
        <dbReference type="ChEBI" id="CHEBI:57540"/>
    </ligand>
</feature>
<evidence type="ECO:0000256" key="7">
    <source>
        <dbReference type="ARBA" id="ARBA00022842"/>
    </source>
</evidence>
<keyword evidence="11" id="KW-0464">Manganese</keyword>
<dbReference type="SMART" id="SM00292">
    <property type="entry name" value="BRCT"/>
    <property type="match status" value="1"/>
</dbReference>
<feature type="binding site" evidence="11">
    <location>
        <position position="186"/>
    </location>
    <ligand>
        <name>NAD(+)</name>
        <dbReference type="ChEBI" id="CHEBI:57540"/>
    </ligand>
</feature>
<keyword evidence="2 11" id="KW-0436">Ligase</keyword>
<dbReference type="Gene3D" id="1.10.150.20">
    <property type="entry name" value="5' to 3' exonuclease, C-terminal subdomain"/>
    <property type="match status" value="2"/>
</dbReference>
<dbReference type="EMBL" id="JADIKD010000012">
    <property type="protein sequence ID" value="MFK2919386.1"/>
    <property type="molecule type" value="Genomic_DNA"/>
</dbReference>
<dbReference type="NCBIfam" id="NF005932">
    <property type="entry name" value="PRK07956.1"/>
    <property type="match status" value="1"/>
</dbReference>
<feature type="binding site" evidence="11">
    <location>
        <position position="126"/>
    </location>
    <ligand>
        <name>NAD(+)</name>
        <dbReference type="ChEBI" id="CHEBI:57540"/>
    </ligand>
</feature>
<comment type="catalytic activity">
    <reaction evidence="10 11">
        <text>NAD(+) + (deoxyribonucleotide)n-3'-hydroxyl + 5'-phospho-(deoxyribonucleotide)m = (deoxyribonucleotide)n+m + AMP + beta-nicotinamide D-nucleotide.</text>
        <dbReference type="EC" id="6.5.1.2"/>
    </reaction>
</comment>
<feature type="domain" description="BRCT" evidence="12">
    <location>
        <begin position="713"/>
        <end position="786"/>
    </location>
</feature>
<dbReference type="Pfam" id="PF12826">
    <property type="entry name" value="HHH_2"/>
    <property type="match status" value="1"/>
</dbReference>
<dbReference type="InterPro" id="IPR013840">
    <property type="entry name" value="DNAligase_N"/>
</dbReference>
<dbReference type="InterPro" id="IPR012340">
    <property type="entry name" value="NA-bd_OB-fold"/>
</dbReference>
<comment type="caution">
    <text evidence="13">The sequence shown here is derived from an EMBL/GenBank/DDBJ whole genome shotgun (WGS) entry which is preliminary data.</text>
</comment>
<keyword evidence="9 11" id="KW-0234">DNA repair</keyword>
<accession>A0ABW8KB31</accession>
<evidence type="ECO:0000256" key="10">
    <source>
        <dbReference type="ARBA" id="ARBA00034005"/>
    </source>
</evidence>
<evidence type="ECO:0000256" key="6">
    <source>
        <dbReference type="ARBA" id="ARBA00022833"/>
    </source>
</evidence>
<evidence type="ECO:0000256" key="5">
    <source>
        <dbReference type="ARBA" id="ARBA00022763"/>
    </source>
</evidence>
<evidence type="ECO:0000256" key="11">
    <source>
        <dbReference type="HAMAP-Rule" id="MF_01588"/>
    </source>
</evidence>
<dbReference type="SUPFAM" id="SSF47781">
    <property type="entry name" value="RuvA domain 2-like"/>
    <property type="match status" value="1"/>
</dbReference>
<reference evidence="13 14" key="1">
    <citation type="submission" date="2020-10" db="EMBL/GenBank/DDBJ databases">
        <title>Phylogeny of dyella-like bacteria.</title>
        <authorList>
            <person name="Fu J."/>
        </authorList>
    </citation>
    <scope>NUCLEOTIDE SEQUENCE [LARGE SCALE GENOMIC DNA]</scope>
    <source>
        <strain evidence="13 14">BB4</strain>
    </source>
</reference>
<dbReference type="SMART" id="SM00532">
    <property type="entry name" value="LIGANc"/>
    <property type="match status" value="1"/>
</dbReference>
<dbReference type="NCBIfam" id="TIGR00575">
    <property type="entry name" value="dnlj"/>
    <property type="match status" value="1"/>
</dbReference>
<dbReference type="InterPro" id="IPR004150">
    <property type="entry name" value="NAD_DNA_ligase_OB"/>
</dbReference>
<name>A0ABW8KB31_9GAMM</name>
<feature type="binding site" evidence="11">
    <location>
        <position position="421"/>
    </location>
    <ligand>
        <name>Zn(2+)</name>
        <dbReference type="ChEBI" id="CHEBI:29105"/>
    </ligand>
</feature>
<dbReference type="PANTHER" id="PTHR23389">
    <property type="entry name" value="CHROMOSOME TRANSMISSION FIDELITY FACTOR 18"/>
    <property type="match status" value="1"/>
</dbReference>
<feature type="binding site" evidence="11">
    <location>
        <position position="327"/>
    </location>
    <ligand>
        <name>NAD(+)</name>
        <dbReference type="ChEBI" id="CHEBI:57540"/>
    </ligand>
</feature>